<protein>
    <recommendedName>
        <fullName evidence="3">Inner membrane protein</fullName>
    </recommendedName>
</protein>
<dbReference type="EMBL" id="AFVQ02000090">
    <property type="protein sequence ID" value="KLI02561.1"/>
    <property type="molecule type" value="Genomic_DNA"/>
</dbReference>
<comment type="caution">
    <text evidence="1">The sequence shown here is derived from an EMBL/GenBank/DDBJ whole genome shotgun (WGS) entry which is preliminary data.</text>
</comment>
<dbReference type="Proteomes" id="UP000035553">
    <property type="component" value="Unassembled WGS sequence"/>
</dbReference>
<dbReference type="AlphaFoldDB" id="A0A0U1QP36"/>
<dbReference type="RefSeq" id="WP_010024515.1">
    <property type="nucleotide sequence ID" value="NZ_AFVQ02000090.1"/>
</dbReference>
<evidence type="ECO:0008006" key="3">
    <source>
        <dbReference type="Google" id="ProtNLM"/>
    </source>
</evidence>
<evidence type="ECO:0000313" key="2">
    <source>
        <dbReference type="Proteomes" id="UP000035553"/>
    </source>
</evidence>
<dbReference type="OrthoDB" id="3078533at2"/>
<name>A0A0U1QP36_9BACL</name>
<sequence length="197" mass="22898">MTQLEYSSSLNGASFLLFELKQILKLRQQGLTNKEIRKKVVEENVFQFENKGRINRALPSVMRRADVFDDTLSSLLLEGPLDMGKVLNLYAIMKTDLLFHEFMTEVIGEKLHHDDYMIEKKDINLFFASKAEQSEKVASWSDINMEKLKRAYMQVLYESGVLRTRKGNELNRPIIDEQITNHLNQIGDARYLYAMGE</sequence>
<dbReference type="InterPro" id="IPR014948">
    <property type="entry name" value="BrxA"/>
</dbReference>
<dbReference type="Gene3D" id="1.10.3540.10">
    <property type="entry name" value="uncharacterized protein from magnetospirillum magneticum domain"/>
    <property type="match status" value="1"/>
</dbReference>
<dbReference type="Pfam" id="PF08849">
    <property type="entry name" value="BrxA"/>
    <property type="match status" value="1"/>
</dbReference>
<gene>
    <name evidence="1" type="ORF">SINU_07425</name>
</gene>
<evidence type="ECO:0000313" key="1">
    <source>
        <dbReference type="EMBL" id="KLI02561.1"/>
    </source>
</evidence>
<reference evidence="1 2" key="1">
    <citation type="journal article" date="2011" name="J. Bacteriol.">
        <title>Draft genome sequence of Sporolactobacillus inulinus strain CASD, an efficient D-lactic acid-producing bacterium with high-concentration lactate tolerance capability.</title>
        <authorList>
            <person name="Yu B."/>
            <person name="Su F."/>
            <person name="Wang L."/>
            <person name="Xu K."/>
            <person name="Zhao B."/>
            <person name="Xu P."/>
        </authorList>
    </citation>
    <scope>NUCLEOTIDE SEQUENCE [LARGE SCALE GENOMIC DNA]</scope>
    <source>
        <strain evidence="1 2">CASD</strain>
    </source>
</reference>
<dbReference type="STRING" id="1069536.SINU_07425"/>
<keyword evidence="2" id="KW-1185">Reference proteome</keyword>
<proteinExistence type="predicted"/>
<accession>A0A0U1QP36</accession>
<organism evidence="1 2">
    <name type="scientific">Sporolactobacillus inulinus CASD</name>
    <dbReference type="NCBI Taxonomy" id="1069536"/>
    <lineage>
        <taxon>Bacteria</taxon>
        <taxon>Bacillati</taxon>
        <taxon>Bacillota</taxon>
        <taxon>Bacilli</taxon>
        <taxon>Bacillales</taxon>
        <taxon>Sporolactobacillaceae</taxon>
        <taxon>Sporolactobacillus</taxon>
    </lineage>
</organism>
<dbReference type="InterPro" id="IPR023137">
    <property type="entry name" value="BrxA_sf"/>
</dbReference>